<feature type="compositionally biased region" description="Low complexity" evidence="12">
    <location>
        <begin position="472"/>
        <end position="482"/>
    </location>
</feature>
<evidence type="ECO:0000256" key="11">
    <source>
        <dbReference type="SAM" id="Coils"/>
    </source>
</evidence>
<dbReference type="PANTHER" id="PTHR16515:SF49">
    <property type="entry name" value="GASTRULA ZINC FINGER PROTEIN XLCGF49.1-LIKE-RELATED"/>
    <property type="match status" value="1"/>
</dbReference>
<evidence type="ECO:0000256" key="3">
    <source>
        <dbReference type="ARBA" id="ARBA00022737"/>
    </source>
</evidence>
<dbReference type="Gene3D" id="3.30.160.60">
    <property type="entry name" value="Classic Zinc Finger"/>
    <property type="match status" value="7"/>
</dbReference>
<feature type="domain" description="C2H2-type" evidence="13">
    <location>
        <begin position="1159"/>
        <end position="1185"/>
    </location>
</feature>
<dbReference type="Proteomes" id="UP000808372">
    <property type="component" value="Chromosome 8"/>
</dbReference>
<dbReference type="GO" id="GO:0005694">
    <property type="term" value="C:chromosome"/>
    <property type="evidence" value="ECO:0007669"/>
    <property type="project" value="UniProtKB-ARBA"/>
</dbReference>
<keyword evidence="2" id="KW-0479">Metal-binding</keyword>
<dbReference type="GO" id="GO:0043565">
    <property type="term" value="F:sequence-specific DNA binding"/>
    <property type="evidence" value="ECO:0007669"/>
    <property type="project" value="UniProtKB-ARBA"/>
</dbReference>
<keyword evidence="8" id="KW-0804">Transcription</keyword>
<name>A0A8U0UJ99_SALNM</name>
<dbReference type="FunFam" id="3.30.160.60:FF:001732">
    <property type="entry name" value="Zgc:162936"/>
    <property type="match status" value="1"/>
</dbReference>
<organism evidence="14 15">
    <name type="scientific">Salvelinus namaycush</name>
    <name type="common">Lake trout</name>
    <name type="synonym">Salmo namaycush</name>
    <dbReference type="NCBI Taxonomy" id="8040"/>
    <lineage>
        <taxon>Eukaryota</taxon>
        <taxon>Metazoa</taxon>
        <taxon>Chordata</taxon>
        <taxon>Craniata</taxon>
        <taxon>Vertebrata</taxon>
        <taxon>Euteleostomi</taxon>
        <taxon>Actinopterygii</taxon>
        <taxon>Neopterygii</taxon>
        <taxon>Teleostei</taxon>
        <taxon>Protacanthopterygii</taxon>
        <taxon>Salmoniformes</taxon>
        <taxon>Salmonidae</taxon>
        <taxon>Salmoninae</taxon>
        <taxon>Salvelinus</taxon>
    </lineage>
</organism>
<accession>A0A8U0UJ99</accession>
<feature type="domain" description="C2H2-type" evidence="13">
    <location>
        <begin position="1103"/>
        <end position="1130"/>
    </location>
</feature>
<keyword evidence="9" id="KW-0539">Nucleus</keyword>
<protein>
    <submittedName>
        <fullName evidence="15">Uncharacterized protein LOC120052223</fullName>
    </submittedName>
</protein>
<dbReference type="GO" id="GO:0008270">
    <property type="term" value="F:zinc ion binding"/>
    <property type="evidence" value="ECO:0007669"/>
    <property type="project" value="UniProtKB-KW"/>
</dbReference>
<feature type="compositionally biased region" description="Polar residues" evidence="12">
    <location>
        <begin position="385"/>
        <end position="395"/>
    </location>
</feature>
<gene>
    <name evidence="15" type="primary">LOC120052223</name>
</gene>
<dbReference type="FunFam" id="3.30.160.60:FF:000030">
    <property type="entry name" value="Zinc finger protein 628"/>
    <property type="match status" value="1"/>
</dbReference>
<dbReference type="InterPro" id="IPR050331">
    <property type="entry name" value="Zinc_finger"/>
</dbReference>
<evidence type="ECO:0000256" key="5">
    <source>
        <dbReference type="ARBA" id="ARBA00022833"/>
    </source>
</evidence>
<keyword evidence="3" id="KW-0677">Repeat</keyword>
<feature type="region of interest" description="Disordered" evidence="12">
    <location>
        <begin position="333"/>
        <end position="482"/>
    </location>
</feature>
<evidence type="ECO:0000313" key="14">
    <source>
        <dbReference type="Proteomes" id="UP000808372"/>
    </source>
</evidence>
<evidence type="ECO:0000256" key="7">
    <source>
        <dbReference type="ARBA" id="ARBA00023125"/>
    </source>
</evidence>
<feature type="domain" description="C2H2-type" evidence="13">
    <location>
        <begin position="608"/>
        <end position="635"/>
    </location>
</feature>
<dbReference type="GO" id="GO:0045893">
    <property type="term" value="P:positive regulation of DNA-templated transcription"/>
    <property type="evidence" value="ECO:0007669"/>
    <property type="project" value="UniProtKB-ARBA"/>
</dbReference>
<proteinExistence type="predicted"/>
<dbReference type="PROSITE" id="PS00028">
    <property type="entry name" value="ZINC_FINGER_C2H2_1"/>
    <property type="match status" value="7"/>
</dbReference>
<dbReference type="AlphaFoldDB" id="A0A8U0UJ99"/>
<evidence type="ECO:0000256" key="6">
    <source>
        <dbReference type="ARBA" id="ARBA00023015"/>
    </source>
</evidence>
<feature type="compositionally biased region" description="Polar residues" evidence="12">
    <location>
        <begin position="438"/>
        <end position="447"/>
    </location>
</feature>
<sequence length="1185" mass="131382">MANFMVFHTQIASIMEMLANSAVADICKLIDDDYAVFRLEITQSQKENRALQRKLHILEINVARERAEKTTQERVLASRPSSVLDRYRGMARGEGHLTGGHRTFAKPAGHNTWRDDLPIAIDEGSGTSTQHDIVIESAEAAGPGVLQERPEGEEDPRHRRDIQTGESGAPPEAMEDLISATPLPRTQHSITEEEEGPELLLVKEEGCEEGLGNPEGTMVMEDNQTTPPPEPTEEPVEQNRTTHSLTESVDMEDGKPDLLLVKEETIEDGPESIDLLSGLKMGEQGGWLEANRGDWAAILDSQTQTGAAKGPGDDITEQARTRGDIVEPAVHEDRLISSVAGGRDWTAEAAGHKPWPRIRTMDQEPSLQPGPNHEGRRLHHHTEHNQWTGGLNNLSPGGHQRDRGSSQGSSLQPRPFSSQSQCRDGAGPGADRDRPSCSYDTNTTVSMMNRAGHPGLQPSWRVVGDPPGGSLSGSLSSPSESHLLPGEWVHRRPGPGSSLPQLPHGYPTNTDRVRMGVHHKRYLAYNTAHNPNNTQTMARGQGRSSKTNHLKVVAPASTSSDVIGSQHGKSSIRTDSDKPYACPTCGKRFTEATYVKRHQTVHTKERPFKCKLCYKSFSFLSNLIRHRSIHNGEKSYWEVLANAAVAEICKLVDDDYAVFRLEITQSQKENRALRRKLLEMKVSRERAERTMRERVLASRPRSVKLLDRYRGMARGEGHLTGGYKSFVKPAGHNTWRDDQPITVDEGSGTSNQHVIVIESADGEAAGPGGSSLVKQERTEGEEDPRHSRDIQTVATGDQSNTAMPQPRTRRSITEFSETPNAVLKSETDKETLTVTKRLLHTGSDRSDPEKLGPLGCPPAPGSEYLLVFHQSQSKDHSCGDGDCDTLDNGSDDPSCSYATEMDPDNMLLGLETQTDLSRGHWNQYSSDSVYSEGCLDKKGEGLVVDELTVKVEGDAPPTWNGDGHLGDGHSQGRDFLDYRESLETNSLVATHSTLHAFRDRDLLSTSMGPSDSHCRVLFDQKLNSNDRARDQAQGEEATSGNSKEKRFLCMFCNKGFSCLQKVEIHQRVHTGEKPFSCTQCHMRFAQTGDLKRHQRVHTGEKPFGCHLCRASFSHSSSLKRHQRVHTGEKPYSCPQCEKRFSHQHHLKMHLKVHTGERSFACTHCGKSFSERSYLRIHQQKKHSTL</sequence>
<dbReference type="InterPro" id="IPR036236">
    <property type="entry name" value="Znf_C2H2_sf"/>
</dbReference>
<dbReference type="InterPro" id="IPR013087">
    <property type="entry name" value="Znf_C2H2_type"/>
</dbReference>
<reference evidence="15" key="1">
    <citation type="submission" date="2025-08" db="UniProtKB">
        <authorList>
            <consortium name="RefSeq"/>
        </authorList>
    </citation>
    <scope>IDENTIFICATION</scope>
    <source>
        <tissue evidence="15">White muscle</tissue>
    </source>
</reference>
<evidence type="ECO:0000256" key="9">
    <source>
        <dbReference type="ARBA" id="ARBA00023242"/>
    </source>
</evidence>
<feature type="domain" description="C2H2-type" evidence="13">
    <location>
        <begin position="1075"/>
        <end position="1102"/>
    </location>
</feature>
<dbReference type="Pfam" id="PF00096">
    <property type="entry name" value="zf-C2H2"/>
    <property type="match status" value="6"/>
</dbReference>
<dbReference type="RefSeq" id="XP_038854975.1">
    <property type="nucleotide sequence ID" value="XM_038999047.1"/>
</dbReference>
<feature type="compositionally biased region" description="Polar residues" evidence="12">
    <location>
        <begin position="405"/>
        <end position="422"/>
    </location>
</feature>
<evidence type="ECO:0000256" key="1">
    <source>
        <dbReference type="ARBA" id="ARBA00004123"/>
    </source>
</evidence>
<keyword evidence="7" id="KW-0238">DNA-binding</keyword>
<dbReference type="KEGG" id="snh:120052223"/>
<feature type="domain" description="C2H2-type" evidence="13">
    <location>
        <begin position="580"/>
        <end position="607"/>
    </location>
</feature>
<feature type="domain" description="C2H2-type" evidence="13">
    <location>
        <begin position="1047"/>
        <end position="1074"/>
    </location>
</feature>
<keyword evidence="11" id="KW-0175">Coiled coil</keyword>
<keyword evidence="6" id="KW-0805">Transcription regulation</keyword>
<feature type="region of interest" description="Disordered" evidence="12">
    <location>
        <begin position="141"/>
        <end position="173"/>
    </location>
</feature>
<feature type="region of interest" description="Disordered" evidence="12">
    <location>
        <begin position="554"/>
        <end position="577"/>
    </location>
</feature>
<keyword evidence="4 10" id="KW-0863">Zinc-finger</keyword>
<feature type="region of interest" description="Disordered" evidence="12">
    <location>
        <begin position="212"/>
        <end position="244"/>
    </location>
</feature>
<evidence type="ECO:0000256" key="12">
    <source>
        <dbReference type="SAM" id="MobiDB-lite"/>
    </source>
</evidence>
<dbReference type="GeneID" id="120052223"/>
<evidence type="ECO:0000313" key="15">
    <source>
        <dbReference type="RefSeq" id="XP_038854975.1"/>
    </source>
</evidence>
<feature type="domain" description="C2H2-type" evidence="13">
    <location>
        <begin position="1131"/>
        <end position="1158"/>
    </location>
</feature>
<feature type="compositionally biased region" description="Polar residues" evidence="12">
    <location>
        <begin position="790"/>
        <end position="803"/>
    </location>
</feature>
<dbReference type="SUPFAM" id="SSF57667">
    <property type="entry name" value="beta-beta-alpha zinc fingers"/>
    <property type="match status" value="4"/>
</dbReference>
<evidence type="ECO:0000256" key="4">
    <source>
        <dbReference type="ARBA" id="ARBA00022771"/>
    </source>
</evidence>
<feature type="compositionally biased region" description="Basic and acidic residues" evidence="12">
    <location>
        <begin position="774"/>
        <end position="789"/>
    </location>
</feature>
<dbReference type="FunFam" id="3.30.160.60:FF:002343">
    <property type="entry name" value="Zinc finger protein 33A"/>
    <property type="match status" value="3"/>
</dbReference>
<dbReference type="SMART" id="SM00355">
    <property type="entry name" value="ZnF_C2H2"/>
    <property type="match status" value="7"/>
</dbReference>
<dbReference type="PROSITE" id="PS50157">
    <property type="entry name" value="ZINC_FINGER_C2H2_2"/>
    <property type="match status" value="7"/>
</dbReference>
<feature type="region of interest" description="Disordered" evidence="12">
    <location>
        <begin position="760"/>
        <end position="829"/>
    </location>
</feature>
<dbReference type="FunFam" id="3.30.160.60:FF:000646">
    <property type="entry name" value="Myeloid zinc finger 1"/>
    <property type="match status" value="1"/>
</dbReference>
<evidence type="ECO:0000256" key="10">
    <source>
        <dbReference type="PROSITE-ProRule" id="PRU00042"/>
    </source>
</evidence>
<feature type="coiled-coil region" evidence="11">
    <location>
        <begin position="41"/>
        <end position="68"/>
    </location>
</feature>
<evidence type="ECO:0000256" key="2">
    <source>
        <dbReference type="ARBA" id="ARBA00022723"/>
    </source>
</evidence>
<dbReference type="PANTHER" id="PTHR16515">
    <property type="entry name" value="PR DOMAIN ZINC FINGER PROTEIN"/>
    <property type="match status" value="1"/>
</dbReference>
<keyword evidence="5" id="KW-0862">Zinc</keyword>
<feature type="compositionally biased region" description="Polar residues" evidence="12">
    <location>
        <begin position="556"/>
        <end position="571"/>
    </location>
</feature>
<evidence type="ECO:0000259" key="13">
    <source>
        <dbReference type="PROSITE" id="PS50157"/>
    </source>
</evidence>
<evidence type="ECO:0000256" key="8">
    <source>
        <dbReference type="ARBA" id="ARBA00023163"/>
    </source>
</evidence>
<dbReference type="GO" id="GO:0005634">
    <property type="term" value="C:nucleus"/>
    <property type="evidence" value="ECO:0007669"/>
    <property type="project" value="UniProtKB-SubCell"/>
</dbReference>
<keyword evidence="14" id="KW-1185">Reference proteome</keyword>
<comment type="subcellular location">
    <subcellularLocation>
        <location evidence="1">Nucleus</location>
    </subcellularLocation>
</comment>